<name>A0A8S3XCE9_PARAO</name>
<feature type="compositionally biased region" description="Polar residues" evidence="2">
    <location>
        <begin position="148"/>
        <end position="157"/>
    </location>
</feature>
<gene>
    <name evidence="3" type="ORF">PAPOLLO_LOCUS16176</name>
</gene>
<dbReference type="EMBL" id="CAJQZP010001062">
    <property type="protein sequence ID" value="CAG5014552.1"/>
    <property type="molecule type" value="Genomic_DNA"/>
</dbReference>
<evidence type="ECO:0000256" key="2">
    <source>
        <dbReference type="SAM" id="MobiDB-lite"/>
    </source>
</evidence>
<feature type="region of interest" description="Disordered" evidence="2">
    <location>
        <begin position="138"/>
        <end position="159"/>
    </location>
</feature>
<reference evidence="3" key="1">
    <citation type="submission" date="2021-04" db="EMBL/GenBank/DDBJ databases">
        <authorList>
            <person name="Tunstrom K."/>
        </authorList>
    </citation>
    <scope>NUCLEOTIDE SEQUENCE</scope>
</reference>
<organism evidence="3 4">
    <name type="scientific">Parnassius apollo</name>
    <name type="common">Apollo butterfly</name>
    <name type="synonym">Papilio apollo</name>
    <dbReference type="NCBI Taxonomy" id="110799"/>
    <lineage>
        <taxon>Eukaryota</taxon>
        <taxon>Metazoa</taxon>
        <taxon>Ecdysozoa</taxon>
        <taxon>Arthropoda</taxon>
        <taxon>Hexapoda</taxon>
        <taxon>Insecta</taxon>
        <taxon>Pterygota</taxon>
        <taxon>Neoptera</taxon>
        <taxon>Endopterygota</taxon>
        <taxon>Lepidoptera</taxon>
        <taxon>Glossata</taxon>
        <taxon>Ditrysia</taxon>
        <taxon>Papilionoidea</taxon>
        <taxon>Papilionidae</taxon>
        <taxon>Parnassiinae</taxon>
        <taxon>Parnassini</taxon>
        <taxon>Parnassius</taxon>
        <taxon>Parnassius</taxon>
    </lineage>
</organism>
<sequence length="405" mass="44606">MQLYSLLWVHEVKIIKDNYVTKTHLEELKKDKSFLKTSTSPAHHHKVGRRCSAFLLDVGTTFGDSGPMGLSHELSTADVPLQTTDVQTETEKIAIAQVASRARDSVDALAPVSDMHKADLFTSGGVTAYNGADGRQSFSAGGAKTTPIPMQNSPSKSRMNDDKTIVVNKFSNNNNAIKDTSCDGNFQSSLTMAEILKKGEAWKNEEPPEAWIKVQKRRLRNRFIGAGPSVERAAAVRTGGIGPPTGGTGPSAGRLLCLQRRQEEQARLLEDQQPEQTCRSEEQMLLMKDLHTTFGKEIREVKDRVAQHDNRLSEAETQIKEAKTQIDQVNNRVDNVMADMKKSLDELKLGDGTTAPIVTTTPSLRGFKVKIQIEAVMKANGWNKSQAMTALTLGLRDQVLTVHSR</sequence>
<accession>A0A8S3XCE9</accession>
<feature type="coiled-coil region" evidence="1">
    <location>
        <begin position="298"/>
        <end position="346"/>
    </location>
</feature>
<proteinExistence type="predicted"/>
<dbReference type="Proteomes" id="UP000691718">
    <property type="component" value="Unassembled WGS sequence"/>
</dbReference>
<protein>
    <submittedName>
        <fullName evidence="3">(apollo) hypothetical protein</fullName>
    </submittedName>
</protein>
<dbReference type="OrthoDB" id="425619at2759"/>
<evidence type="ECO:0000256" key="1">
    <source>
        <dbReference type="SAM" id="Coils"/>
    </source>
</evidence>
<evidence type="ECO:0000313" key="4">
    <source>
        <dbReference type="Proteomes" id="UP000691718"/>
    </source>
</evidence>
<comment type="caution">
    <text evidence="3">The sequence shown here is derived from an EMBL/GenBank/DDBJ whole genome shotgun (WGS) entry which is preliminary data.</text>
</comment>
<dbReference type="AlphaFoldDB" id="A0A8S3XCE9"/>
<keyword evidence="1" id="KW-0175">Coiled coil</keyword>
<evidence type="ECO:0000313" key="3">
    <source>
        <dbReference type="EMBL" id="CAG5014552.1"/>
    </source>
</evidence>
<keyword evidence="4" id="KW-1185">Reference proteome</keyword>